<protein>
    <submittedName>
        <fullName evidence="2">Uncharacterized protein</fullName>
    </submittedName>
</protein>
<keyword evidence="3" id="KW-1185">Reference proteome</keyword>
<dbReference type="AlphaFoldDB" id="A0A7K1UGX9"/>
<dbReference type="OrthoDB" id="4397445at2"/>
<dbReference type="EMBL" id="WRPM01000031">
    <property type="protein sequence ID" value="MVT25718.1"/>
    <property type="molecule type" value="Genomic_DNA"/>
</dbReference>
<dbReference type="RefSeq" id="WP_157321908.1">
    <property type="nucleotide sequence ID" value="NZ_BMFX01000007.1"/>
</dbReference>
<gene>
    <name evidence="2" type="ORF">GNZ21_04965</name>
</gene>
<sequence>MLENIDTSGSGLGHINMIAGWMMGTAAVLLVIGGVLAALRWASGKVIANSENSAAGFRGIYLCLAAALVLGSLGGAIQWTSSSAATASDGGVLVNEAGPGHVNVHLEEPASQCLNTVTVSGDWHRAGSFGGQDAHIPPEQEHEWMVAELDRLGAFDLAASEASTRTLGWLWHHSSAPASGWQDAGHPSTWDDTGYISRYSWRPDGGGGDCTRSNTNPAPGSEIEVIVLDTSPSMSALYIIYTIPVPGD</sequence>
<comment type="caution">
    <text evidence="2">The sequence shown here is derived from an EMBL/GenBank/DDBJ whole genome shotgun (WGS) entry which is preliminary data.</text>
</comment>
<name>A0A7K1UGX9_9MICC</name>
<dbReference type="Proteomes" id="UP000460157">
    <property type="component" value="Unassembled WGS sequence"/>
</dbReference>
<evidence type="ECO:0000313" key="3">
    <source>
        <dbReference type="Proteomes" id="UP000460157"/>
    </source>
</evidence>
<organism evidence="2 3">
    <name type="scientific">Nesterenkonia alkaliphila</name>
    <dbReference type="NCBI Taxonomy" id="1463631"/>
    <lineage>
        <taxon>Bacteria</taxon>
        <taxon>Bacillati</taxon>
        <taxon>Actinomycetota</taxon>
        <taxon>Actinomycetes</taxon>
        <taxon>Micrococcales</taxon>
        <taxon>Micrococcaceae</taxon>
        <taxon>Nesterenkonia</taxon>
    </lineage>
</organism>
<proteinExistence type="predicted"/>
<evidence type="ECO:0000313" key="2">
    <source>
        <dbReference type="EMBL" id="MVT25718.1"/>
    </source>
</evidence>
<evidence type="ECO:0000256" key="1">
    <source>
        <dbReference type="SAM" id="Phobius"/>
    </source>
</evidence>
<keyword evidence="1" id="KW-1133">Transmembrane helix</keyword>
<reference evidence="2 3" key="1">
    <citation type="submission" date="2019-12" db="EMBL/GenBank/DDBJ databases">
        <title>Nesterenkonia muleiensis sp. nov., a novel actinobacterium isolated from sap of Populus euphratica.</title>
        <authorList>
            <person name="Wang R."/>
        </authorList>
    </citation>
    <scope>NUCLEOTIDE SEQUENCE [LARGE SCALE GENOMIC DNA]</scope>
    <source>
        <strain evidence="2 3">F10</strain>
    </source>
</reference>
<keyword evidence="1" id="KW-0812">Transmembrane</keyword>
<accession>A0A7K1UGX9</accession>
<feature type="transmembrane region" description="Helical" evidence="1">
    <location>
        <begin position="18"/>
        <end position="39"/>
    </location>
</feature>
<keyword evidence="1" id="KW-0472">Membrane</keyword>
<feature type="transmembrane region" description="Helical" evidence="1">
    <location>
        <begin position="60"/>
        <end position="79"/>
    </location>
</feature>